<dbReference type="PANTHER" id="PTHR21011">
    <property type="entry name" value="MITOCHONDRIAL 28S RIBOSOMAL PROTEIN S6"/>
    <property type="match status" value="1"/>
</dbReference>
<dbReference type="GO" id="GO:0003735">
    <property type="term" value="F:structural constituent of ribosome"/>
    <property type="evidence" value="ECO:0007669"/>
    <property type="project" value="InterPro"/>
</dbReference>
<comment type="similarity">
    <text evidence="1 8">Belongs to the bacterial ribosomal protein bS6 family.</text>
</comment>
<proteinExistence type="inferred from homology"/>
<dbReference type="AlphaFoldDB" id="A0A7C2GWB5"/>
<evidence type="ECO:0000256" key="7">
    <source>
        <dbReference type="ARBA" id="ARBA00035294"/>
    </source>
</evidence>
<dbReference type="InterPro" id="IPR020814">
    <property type="entry name" value="Ribosomal_S6_plastid/chlpt"/>
</dbReference>
<evidence type="ECO:0000256" key="1">
    <source>
        <dbReference type="ARBA" id="ARBA00009512"/>
    </source>
</evidence>
<keyword evidence="5 8" id="KW-0687">Ribonucleoprotein</keyword>
<dbReference type="RefSeq" id="WP_149123151.1">
    <property type="nucleotide sequence ID" value="NZ_VTFL01000006.1"/>
</dbReference>
<dbReference type="GO" id="GO:0006412">
    <property type="term" value="P:translation"/>
    <property type="evidence" value="ECO:0007669"/>
    <property type="project" value="UniProtKB-UniRule"/>
</dbReference>
<protein>
    <recommendedName>
        <fullName evidence="7 8">Small ribosomal subunit protein bS6</fullName>
    </recommendedName>
</protein>
<reference evidence="9" key="1">
    <citation type="journal article" date="2020" name="mSystems">
        <title>Genome- and Community-Level Interaction Insights into Carbon Utilization and Element Cycling Functions of Hydrothermarchaeota in Hydrothermal Sediment.</title>
        <authorList>
            <person name="Zhou Z."/>
            <person name="Liu Y."/>
            <person name="Xu W."/>
            <person name="Pan J."/>
            <person name="Luo Z.H."/>
            <person name="Li M."/>
        </authorList>
    </citation>
    <scope>NUCLEOTIDE SEQUENCE [LARGE SCALE GENOMIC DNA]</scope>
    <source>
        <strain evidence="9">SpSt-70</strain>
    </source>
</reference>
<name>A0A7C2GWB5_DICTH</name>
<evidence type="ECO:0000256" key="3">
    <source>
        <dbReference type="ARBA" id="ARBA00022884"/>
    </source>
</evidence>
<dbReference type="PANTHER" id="PTHR21011:SF1">
    <property type="entry name" value="SMALL RIBOSOMAL SUBUNIT PROTEIN BS6M"/>
    <property type="match status" value="1"/>
</dbReference>
<organism evidence="9">
    <name type="scientific">Dictyoglomus thermophilum</name>
    <dbReference type="NCBI Taxonomy" id="14"/>
    <lineage>
        <taxon>Bacteria</taxon>
        <taxon>Pseudomonadati</taxon>
        <taxon>Dictyoglomota</taxon>
        <taxon>Dictyoglomia</taxon>
        <taxon>Dictyoglomales</taxon>
        <taxon>Dictyoglomaceae</taxon>
        <taxon>Dictyoglomus</taxon>
    </lineage>
</organism>
<dbReference type="GO" id="GO:0005840">
    <property type="term" value="C:ribosome"/>
    <property type="evidence" value="ECO:0007669"/>
    <property type="project" value="UniProtKB-KW"/>
</dbReference>
<dbReference type="NCBIfam" id="TIGR00166">
    <property type="entry name" value="S6"/>
    <property type="match status" value="1"/>
</dbReference>
<keyword evidence="4 8" id="KW-0689">Ribosomal protein</keyword>
<evidence type="ECO:0000256" key="6">
    <source>
        <dbReference type="ARBA" id="ARBA00035104"/>
    </source>
</evidence>
<dbReference type="GO" id="GO:0005737">
    <property type="term" value="C:cytoplasm"/>
    <property type="evidence" value="ECO:0007669"/>
    <property type="project" value="UniProtKB-ARBA"/>
</dbReference>
<dbReference type="GO" id="GO:0070181">
    <property type="term" value="F:small ribosomal subunit rRNA binding"/>
    <property type="evidence" value="ECO:0007669"/>
    <property type="project" value="TreeGrafter"/>
</dbReference>
<gene>
    <name evidence="8" type="primary">rpsF</name>
    <name evidence="9" type="ORF">ENU78_05840</name>
</gene>
<dbReference type="SUPFAM" id="SSF54995">
    <property type="entry name" value="Ribosomal protein S6"/>
    <property type="match status" value="1"/>
</dbReference>
<evidence type="ECO:0000256" key="4">
    <source>
        <dbReference type="ARBA" id="ARBA00022980"/>
    </source>
</evidence>
<keyword evidence="3 8" id="KW-0694">RNA-binding</keyword>
<dbReference type="InterPro" id="IPR000529">
    <property type="entry name" value="Ribosomal_bS6"/>
</dbReference>
<comment type="function">
    <text evidence="6 8">Binds together with bS18 to 16S ribosomal RNA.</text>
</comment>
<dbReference type="EMBL" id="DTDV01000015">
    <property type="protein sequence ID" value="HGK23946.1"/>
    <property type="molecule type" value="Genomic_DNA"/>
</dbReference>
<dbReference type="GO" id="GO:1990904">
    <property type="term" value="C:ribonucleoprotein complex"/>
    <property type="evidence" value="ECO:0007669"/>
    <property type="project" value="UniProtKB-KW"/>
</dbReference>
<keyword evidence="2 8" id="KW-0699">rRNA-binding</keyword>
<dbReference type="FunFam" id="3.30.70.60:FF:000002">
    <property type="entry name" value="30S ribosomal protein S6"/>
    <property type="match status" value="1"/>
</dbReference>
<dbReference type="CDD" id="cd00473">
    <property type="entry name" value="bS6"/>
    <property type="match status" value="1"/>
</dbReference>
<comment type="caution">
    <text evidence="9">The sequence shown here is derived from an EMBL/GenBank/DDBJ whole genome shotgun (WGS) entry which is preliminary data.</text>
</comment>
<dbReference type="Gene3D" id="3.30.70.60">
    <property type="match status" value="1"/>
</dbReference>
<accession>A0A7C2GWB5</accession>
<evidence type="ECO:0000256" key="5">
    <source>
        <dbReference type="ARBA" id="ARBA00023274"/>
    </source>
</evidence>
<dbReference type="InterPro" id="IPR035980">
    <property type="entry name" value="Ribosomal_bS6_sf"/>
</dbReference>
<dbReference type="Pfam" id="PF01250">
    <property type="entry name" value="Ribosomal_S6"/>
    <property type="match status" value="1"/>
</dbReference>
<dbReference type="InterPro" id="IPR014717">
    <property type="entry name" value="Transl_elong_EF1B/ribsomal_bS6"/>
</dbReference>
<evidence type="ECO:0000256" key="8">
    <source>
        <dbReference type="HAMAP-Rule" id="MF_00360"/>
    </source>
</evidence>
<evidence type="ECO:0000256" key="2">
    <source>
        <dbReference type="ARBA" id="ARBA00022730"/>
    </source>
</evidence>
<dbReference type="HAMAP" id="MF_00360">
    <property type="entry name" value="Ribosomal_bS6"/>
    <property type="match status" value="1"/>
</dbReference>
<sequence>MRKYEIMCLMSPELSEEEFKTLYESIQQDIQSLGGEVQNVDVWGKRTLAYPVKKFTEGYYVVMNFLFPQNQLPEFERRLKLREKLLRYMITLLEKEE</sequence>
<evidence type="ECO:0000313" key="9">
    <source>
        <dbReference type="EMBL" id="HGK23946.1"/>
    </source>
</evidence>